<evidence type="ECO:0000256" key="4">
    <source>
        <dbReference type="PROSITE-ProRule" id="PRU00175"/>
    </source>
</evidence>
<keyword evidence="2 4" id="KW-0863">Zinc-finger</keyword>
<organism evidence="6 7">
    <name type="scientific">Fusarium mangiferae</name>
    <name type="common">Mango malformation disease fungus</name>
    <dbReference type="NCBI Taxonomy" id="192010"/>
    <lineage>
        <taxon>Eukaryota</taxon>
        <taxon>Fungi</taxon>
        <taxon>Dikarya</taxon>
        <taxon>Ascomycota</taxon>
        <taxon>Pezizomycotina</taxon>
        <taxon>Sordariomycetes</taxon>
        <taxon>Hypocreomycetidae</taxon>
        <taxon>Hypocreales</taxon>
        <taxon>Nectriaceae</taxon>
        <taxon>Fusarium</taxon>
        <taxon>Fusarium fujikuroi species complex</taxon>
    </lineage>
</organism>
<reference evidence="7" key="1">
    <citation type="journal article" date="2016" name="Genome Biol. Evol.">
        <title>Comparative 'omics' of the Fusarium fujikuroi species complex highlights differences in genetic potential and metabolite synthesis.</title>
        <authorList>
            <person name="Niehaus E.-M."/>
            <person name="Muensterkoetter M."/>
            <person name="Proctor R.H."/>
            <person name="Brown D.W."/>
            <person name="Sharon A."/>
            <person name="Idan Y."/>
            <person name="Oren-Young L."/>
            <person name="Sieber C.M."/>
            <person name="Novak O."/>
            <person name="Pencik A."/>
            <person name="Tarkowska D."/>
            <person name="Hromadova K."/>
            <person name="Freeman S."/>
            <person name="Maymon M."/>
            <person name="Elazar M."/>
            <person name="Youssef S.A."/>
            <person name="El-Shabrawy E.S.M."/>
            <person name="Shalaby A.B.A."/>
            <person name="Houterman P."/>
            <person name="Brock N.L."/>
            <person name="Burkhardt I."/>
            <person name="Tsavkelova E.A."/>
            <person name="Dickschat J.S."/>
            <person name="Galuszka P."/>
            <person name="Gueldener U."/>
            <person name="Tudzynski B."/>
        </authorList>
    </citation>
    <scope>NUCLEOTIDE SEQUENCE [LARGE SCALE GENOMIC DNA]</scope>
    <source>
        <strain evidence="7">MRC7560</strain>
    </source>
</reference>
<evidence type="ECO:0000256" key="2">
    <source>
        <dbReference type="ARBA" id="ARBA00022771"/>
    </source>
</evidence>
<evidence type="ECO:0000256" key="3">
    <source>
        <dbReference type="ARBA" id="ARBA00022833"/>
    </source>
</evidence>
<evidence type="ECO:0000313" key="6">
    <source>
        <dbReference type="EMBL" id="CVL08177.1"/>
    </source>
</evidence>
<dbReference type="Proteomes" id="UP000184255">
    <property type="component" value="Unassembled WGS sequence"/>
</dbReference>
<dbReference type="InterPro" id="IPR001841">
    <property type="entry name" value="Znf_RING"/>
</dbReference>
<protein>
    <recommendedName>
        <fullName evidence="5">RING-type domain-containing protein</fullName>
    </recommendedName>
</protein>
<comment type="caution">
    <text evidence="6">The sequence shown here is derived from an EMBL/GenBank/DDBJ whole genome shotgun (WGS) entry which is preliminary data.</text>
</comment>
<dbReference type="VEuPathDB" id="FungiDB:FMAN_14172"/>
<accession>A0A1L7UK59</accession>
<keyword evidence="7" id="KW-1185">Reference proteome</keyword>
<dbReference type="GO" id="GO:0008270">
    <property type="term" value="F:zinc ion binding"/>
    <property type="evidence" value="ECO:0007669"/>
    <property type="project" value="UniProtKB-KW"/>
</dbReference>
<keyword evidence="1" id="KW-0479">Metal-binding</keyword>
<dbReference type="PROSITE" id="PS50089">
    <property type="entry name" value="ZF_RING_2"/>
    <property type="match status" value="1"/>
</dbReference>
<dbReference type="EMBL" id="FCQH01000022">
    <property type="protein sequence ID" value="CVL08177.1"/>
    <property type="molecule type" value="Genomic_DNA"/>
</dbReference>
<evidence type="ECO:0000259" key="5">
    <source>
        <dbReference type="PROSITE" id="PS50089"/>
    </source>
</evidence>
<dbReference type="Gene3D" id="3.30.40.10">
    <property type="entry name" value="Zinc/RING finger domain, C3HC4 (zinc finger)"/>
    <property type="match status" value="1"/>
</dbReference>
<sequence length="272" mass="30294">MCEPPHDTAPALVRQKLQCLSCYQEFTHVEGDYECTDCGCKGFAVIYCFSASLPHAHENADAKELTMLEVAKLELQGRISRSMIKPDVNVTPELLSYISVIRLRLADGSIASFTIQLRPKPESQGPTNKTFIVTFPLVILGRYLKAAFLVLLLRDYDPISAGFGGEKRSSGKATIPSWNGYWITTITAEICRAFASEYDSILHEIGQWLSGMSRDGECAKCMKLGKLVTLPCNHTLCSGCYQSLALEPAKCPYCLREIIAWNFSLETGYHFR</sequence>
<gene>
    <name evidence="6" type="ORF">FMAN_14172</name>
</gene>
<dbReference type="Pfam" id="PF13920">
    <property type="entry name" value="zf-C3HC4_3"/>
    <property type="match status" value="1"/>
</dbReference>
<dbReference type="InterPro" id="IPR017907">
    <property type="entry name" value="Znf_RING_CS"/>
</dbReference>
<name>A0A1L7UK59_FUSMA</name>
<keyword evidence="3" id="KW-0862">Zinc</keyword>
<evidence type="ECO:0000313" key="7">
    <source>
        <dbReference type="Proteomes" id="UP000184255"/>
    </source>
</evidence>
<feature type="domain" description="RING-type" evidence="5">
    <location>
        <begin position="218"/>
        <end position="254"/>
    </location>
</feature>
<dbReference type="AlphaFoldDB" id="A0A1L7UK59"/>
<dbReference type="SUPFAM" id="SSF57850">
    <property type="entry name" value="RING/U-box"/>
    <property type="match status" value="1"/>
</dbReference>
<proteinExistence type="predicted"/>
<dbReference type="InterPro" id="IPR013083">
    <property type="entry name" value="Znf_RING/FYVE/PHD"/>
</dbReference>
<dbReference type="GeneID" id="65093421"/>
<dbReference type="PROSITE" id="PS00518">
    <property type="entry name" value="ZF_RING_1"/>
    <property type="match status" value="1"/>
</dbReference>
<evidence type="ECO:0000256" key="1">
    <source>
        <dbReference type="ARBA" id="ARBA00022723"/>
    </source>
</evidence>
<dbReference type="RefSeq" id="XP_041690955.1">
    <property type="nucleotide sequence ID" value="XM_041825590.1"/>
</dbReference>
<dbReference type="SMART" id="SM00184">
    <property type="entry name" value="RING"/>
    <property type="match status" value="1"/>
</dbReference>